<comment type="caution">
    <text evidence="2">The sequence shown here is derived from an EMBL/GenBank/DDBJ whole genome shotgun (WGS) entry which is preliminary data.</text>
</comment>
<dbReference type="InterPro" id="IPR002686">
    <property type="entry name" value="Transposase_17"/>
</dbReference>
<evidence type="ECO:0000313" key="3">
    <source>
        <dbReference type="Proteomes" id="UP000036367"/>
    </source>
</evidence>
<dbReference type="SMART" id="SM01321">
    <property type="entry name" value="Y1_Tnp"/>
    <property type="match status" value="1"/>
</dbReference>
<dbReference type="RefSeq" id="WP_047812659.1">
    <property type="nucleotide sequence ID" value="NZ_LECT01000006.1"/>
</dbReference>
<evidence type="ECO:0000259" key="1">
    <source>
        <dbReference type="SMART" id="SM01321"/>
    </source>
</evidence>
<gene>
    <name evidence="2" type="ORF">RISK_000645</name>
</gene>
<dbReference type="OrthoDB" id="9794403at2"/>
<proteinExistence type="predicted"/>
<dbReference type="GO" id="GO:0006313">
    <property type="term" value="P:DNA transposition"/>
    <property type="evidence" value="ECO:0007669"/>
    <property type="project" value="InterPro"/>
</dbReference>
<dbReference type="PANTHER" id="PTHR36966">
    <property type="entry name" value="REP-ASSOCIATED TYROSINE TRANSPOSASE"/>
    <property type="match status" value="1"/>
</dbReference>
<dbReference type="Proteomes" id="UP000036367">
    <property type="component" value="Unassembled WGS sequence"/>
</dbReference>
<sequence length="178" mass="21418">MSRSRYKFGEDYRPYFMTDTIVAWLPVFSYPAFTDVIFDSWRFLQGERDIRILGFVVMENHLHWIAVGPQIGKRVGEFKSFTATSIFHKMKRMGYGTLLQELEYFKLRHKVDQTHQLWQEGSHPQVMESDEVMWQKIEYMHHNPLRRGYVDDPLHWRFSSARAYARQPCLINVCTDWM</sequence>
<dbReference type="GO" id="GO:0043565">
    <property type="term" value="F:sequence-specific DNA binding"/>
    <property type="evidence" value="ECO:0007669"/>
    <property type="project" value="TreeGrafter"/>
</dbReference>
<dbReference type="InterPro" id="IPR036515">
    <property type="entry name" value="Transposase_17_sf"/>
</dbReference>
<dbReference type="Gene3D" id="3.30.70.1290">
    <property type="entry name" value="Transposase IS200-like"/>
    <property type="match status" value="1"/>
</dbReference>
<organism evidence="2 3">
    <name type="scientific">Rhodopirellula islandica</name>
    <dbReference type="NCBI Taxonomy" id="595434"/>
    <lineage>
        <taxon>Bacteria</taxon>
        <taxon>Pseudomonadati</taxon>
        <taxon>Planctomycetota</taxon>
        <taxon>Planctomycetia</taxon>
        <taxon>Pirellulales</taxon>
        <taxon>Pirellulaceae</taxon>
        <taxon>Rhodopirellula</taxon>
    </lineage>
</organism>
<name>A0A0J1BM62_RHOIS</name>
<keyword evidence="3" id="KW-1185">Reference proteome</keyword>
<accession>A0A0J1BM62</accession>
<dbReference type="GO" id="GO:0004803">
    <property type="term" value="F:transposase activity"/>
    <property type="evidence" value="ECO:0007669"/>
    <property type="project" value="InterPro"/>
</dbReference>
<dbReference type="SUPFAM" id="SSF143422">
    <property type="entry name" value="Transposase IS200-like"/>
    <property type="match status" value="1"/>
</dbReference>
<feature type="domain" description="Transposase IS200-like" evidence="1">
    <location>
        <begin position="23"/>
        <end position="143"/>
    </location>
</feature>
<reference evidence="2" key="1">
    <citation type="submission" date="2015-05" db="EMBL/GenBank/DDBJ databases">
        <title>Permanent draft genome of Rhodopirellula islandicus K833.</title>
        <authorList>
            <person name="Kizina J."/>
            <person name="Richter M."/>
            <person name="Glockner F.O."/>
            <person name="Harder J."/>
        </authorList>
    </citation>
    <scope>NUCLEOTIDE SEQUENCE [LARGE SCALE GENOMIC DNA]</scope>
    <source>
        <strain evidence="2">K833</strain>
    </source>
</reference>
<evidence type="ECO:0000313" key="2">
    <source>
        <dbReference type="EMBL" id="KLU07567.1"/>
    </source>
</evidence>
<dbReference type="InterPro" id="IPR052715">
    <property type="entry name" value="RAYT_transposase"/>
</dbReference>
<dbReference type="NCBIfam" id="NF047646">
    <property type="entry name" value="REP_Tyr_transpos"/>
    <property type="match status" value="1"/>
</dbReference>
<dbReference type="EMBL" id="LECT01000006">
    <property type="protein sequence ID" value="KLU07567.1"/>
    <property type="molecule type" value="Genomic_DNA"/>
</dbReference>
<dbReference type="AlphaFoldDB" id="A0A0J1BM62"/>
<dbReference type="PANTHER" id="PTHR36966:SF1">
    <property type="entry name" value="REP-ASSOCIATED TYROSINE TRANSPOSASE"/>
    <property type="match status" value="1"/>
</dbReference>
<protein>
    <submittedName>
        <fullName evidence="2">Transposase</fullName>
    </submittedName>
</protein>